<dbReference type="CDD" id="cd03507">
    <property type="entry name" value="Delta12-FADS-like"/>
    <property type="match status" value="1"/>
</dbReference>
<dbReference type="PANTHER" id="PTHR19353">
    <property type="entry name" value="FATTY ACID DESATURASE 2"/>
    <property type="match status" value="1"/>
</dbReference>
<feature type="transmembrane region" description="Helical" evidence="1">
    <location>
        <begin position="51"/>
        <end position="69"/>
    </location>
</feature>
<dbReference type="InterPro" id="IPR012171">
    <property type="entry name" value="Fatty_acid_desaturase"/>
</dbReference>
<reference evidence="3 4" key="1">
    <citation type="submission" date="2018-05" db="EMBL/GenBank/DDBJ databases">
        <title>Genomic Encyclopedia of Type Strains, Phase IV (KMG-IV): sequencing the most valuable type-strain genomes for metagenomic binning, comparative biology and taxonomic classification.</title>
        <authorList>
            <person name="Goeker M."/>
        </authorList>
    </citation>
    <scope>NUCLEOTIDE SEQUENCE [LARGE SCALE GENOMIC DNA]</scope>
    <source>
        <strain evidence="3 4">DSM 16791</strain>
    </source>
</reference>
<dbReference type="EMBL" id="QGTR01000001">
    <property type="protein sequence ID" value="PWW04302.1"/>
    <property type="molecule type" value="Genomic_DNA"/>
</dbReference>
<keyword evidence="1" id="KW-1133">Transmembrane helix</keyword>
<sequence>MKDATAKLWVQRLAPYRTPDDRRASFEVVLTLGLFVGLWVLMWSLIGISELAILALSIPTAGLMVRLFIIQHDCGHAAMFSTSRWNDRVGRALGVLTLTPYDYWRRSHALHHSASGNLDRRGIGDIDTLTVDEYLALSRFGRMKYRLYRHPLVMFGLGPAYLFLLQHRLPLSALKEDRAALRNVIATNLGILVVWAGLALLIGVGPFLLIQLPVTLIGASIGVWLFYVQHQFDPTHWDRTPDWNREHAALHGSSFYDLPQPLMWLTGNIGIHHVHHLSSRIPFHRLPQVMRDFPELKQIGRLTLWQSIKCVPLALWDEKARRLISFRQLRAQPAI</sequence>
<dbReference type="OrthoDB" id="9769653at2"/>
<feature type="transmembrane region" description="Helical" evidence="1">
    <location>
        <begin position="26"/>
        <end position="45"/>
    </location>
</feature>
<comment type="caution">
    <text evidence="3">The sequence shown here is derived from an EMBL/GenBank/DDBJ whole genome shotgun (WGS) entry which is preliminary data.</text>
</comment>
<dbReference type="GO" id="GO:0006629">
    <property type="term" value="P:lipid metabolic process"/>
    <property type="evidence" value="ECO:0007669"/>
    <property type="project" value="InterPro"/>
</dbReference>
<evidence type="ECO:0000259" key="2">
    <source>
        <dbReference type="Pfam" id="PF00487"/>
    </source>
</evidence>
<keyword evidence="4" id="KW-1185">Reference proteome</keyword>
<feature type="domain" description="Fatty acid desaturase" evidence="2">
    <location>
        <begin position="54"/>
        <end position="292"/>
    </location>
</feature>
<dbReference type="AlphaFoldDB" id="A0A317PS69"/>
<proteinExistence type="predicted"/>
<dbReference type="RefSeq" id="WP_110030750.1">
    <property type="nucleotide sequence ID" value="NZ_QGTR01000001.1"/>
</dbReference>
<feature type="transmembrane region" description="Helical" evidence="1">
    <location>
        <begin position="184"/>
        <end position="202"/>
    </location>
</feature>
<accession>A0A317PS69</accession>
<dbReference type="InterPro" id="IPR005804">
    <property type="entry name" value="FA_desaturase_dom"/>
</dbReference>
<feature type="transmembrane region" description="Helical" evidence="1">
    <location>
        <begin position="207"/>
        <end position="227"/>
    </location>
</feature>
<keyword evidence="1" id="KW-0472">Membrane</keyword>
<gene>
    <name evidence="3" type="ORF">DFR52_101997</name>
</gene>
<evidence type="ECO:0000313" key="4">
    <source>
        <dbReference type="Proteomes" id="UP000246352"/>
    </source>
</evidence>
<dbReference type="Pfam" id="PF00487">
    <property type="entry name" value="FA_desaturase"/>
    <property type="match status" value="1"/>
</dbReference>
<organism evidence="3 4">
    <name type="scientific">Hoeflea marina</name>
    <dbReference type="NCBI Taxonomy" id="274592"/>
    <lineage>
        <taxon>Bacteria</taxon>
        <taxon>Pseudomonadati</taxon>
        <taxon>Pseudomonadota</taxon>
        <taxon>Alphaproteobacteria</taxon>
        <taxon>Hyphomicrobiales</taxon>
        <taxon>Rhizobiaceae</taxon>
        <taxon>Hoeflea</taxon>
    </lineage>
</organism>
<evidence type="ECO:0000256" key="1">
    <source>
        <dbReference type="SAM" id="Phobius"/>
    </source>
</evidence>
<dbReference type="Proteomes" id="UP000246352">
    <property type="component" value="Unassembled WGS sequence"/>
</dbReference>
<name>A0A317PS69_9HYPH</name>
<evidence type="ECO:0000313" key="3">
    <source>
        <dbReference type="EMBL" id="PWW04302.1"/>
    </source>
</evidence>
<keyword evidence="1" id="KW-0812">Transmembrane</keyword>
<feature type="transmembrane region" description="Helical" evidence="1">
    <location>
        <begin position="147"/>
        <end position="164"/>
    </location>
</feature>
<protein>
    <submittedName>
        <fullName evidence="3">Omega-6 fatty acid desaturase (Delta-12 desaturase)</fullName>
    </submittedName>
</protein>
<dbReference type="PANTHER" id="PTHR19353:SF73">
    <property type="entry name" value="FATTY ACID DESATURASE"/>
    <property type="match status" value="1"/>
</dbReference>
<dbReference type="GO" id="GO:0016717">
    <property type="term" value="F:oxidoreductase activity, acting on paired donors, with oxidation of a pair of donors resulting in the reduction of molecular oxygen to two molecules of water"/>
    <property type="evidence" value="ECO:0007669"/>
    <property type="project" value="TreeGrafter"/>
</dbReference>
<dbReference type="GO" id="GO:0016020">
    <property type="term" value="C:membrane"/>
    <property type="evidence" value="ECO:0007669"/>
    <property type="project" value="TreeGrafter"/>
</dbReference>